<gene>
    <name evidence="1" type="ORF">FF38_02903</name>
</gene>
<protein>
    <submittedName>
        <fullName evidence="1">Uncharacterized protein</fullName>
    </submittedName>
</protein>
<name>A0A0L0C4U0_LUCCU</name>
<dbReference type="AlphaFoldDB" id="A0A0L0C4U0"/>
<accession>A0A0L0C4U0</accession>
<reference evidence="1 2" key="1">
    <citation type="journal article" date="2015" name="Nat. Commun.">
        <title>Lucilia cuprina genome unlocks parasitic fly biology to underpin future interventions.</title>
        <authorList>
            <person name="Anstead C.A."/>
            <person name="Korhonen P.K."/>
            <person name="Young N.D."/>
            <person name="Hall R.S."/>
            <person name="Jex A.R."/>
            <person name="Murali S.C."/>
            <person name="Hughes D.S."/>
            <person name="Lee S.F."/>
            <person name="Perry T."/>
            <person name="Stroehlein A.J."/>
            <person name="Ansell B.R."/>
            <person name="Breugelmans B."/>
            <person name="Hofmann A."/>
            <person name="Qu J."/>
            <person name="Dugan S."/>
            <person name="Lee S.L."/>
            <person name="Chao H."/>
            <person name="Dinh H."/>
            <person name="Han Y."/>
            <person name="Doddapaneni H.V."/>
            <person name="Worley K.C."/>
            <person name="Muzny D.M."/>
            <person name="Ioannidis P."/>
            <person name="Waterhouse R.M."/>
            <person name="Zdobnov E.M."/>
            <person name="James P.J."/>
            <person name="Bagnall N.H."/>
            <person name="Kotze A.C."/>
            <person name="Gibbs R.A."/>
            <person name="Richards S."/>
            <person name="Batterham P."/>
            <person name="Gasser R.B."/>
        </authorList>
    </citation>
    <scope>NUCLEOTIDE SEQUENCE [LARGE SCALE GENOMIC DNA]</scope>
    <source>
        <strain evidence="1 2">LS</strain>
        <tissue evidence="1">Full body</tissue>
    </source>
</reference>
<comment type="caution">
    <text evidence="1">The sequence shown here is derived from an EMBL/GenBank/DDBJ whole genome shotgun (WGS) entry which is preliminary data.</text>
</comment>
<organism evidence="1 2">
    <name type="scientific">Lucilia cuprina</name>
    <name type="common">Green bottle fly</name>
    <name type="synonym">Australian sheep blowfly</name>
    <dbReference type="NCBI Taxonomy" id="7375"/>
    <lineage>
        <taxon>Eukaryota</taxon>
        <taxon>Metazoa</taxon>
        <taxon>Ecdysozoa</taxon>
        <taxon>Arthropoda</taxon>
        <taxon>Hexapoda</taxon>
        <taxon>Insecta</taxon>
        <taxon>Pterygota</taxon>
        <taxon>Neoptera</taxon>
        <taxon>Endopterygota</taxon>
        <taxon>Diptera</taxon>
        <taxon>Brachycera</taxon>
        <taxon>Muscomorpha</taxon>
        <taxon>Oestroidea</taxon>
        <taxon>Calliphoridae</taxon>
        <taxon>Luciliinae</taxon>
        <taxon>Lucilia</taxon>
    </lineage>
</organism>
<dbReference type="EMBL" id="JRES01000918">
    <property type="protein sequence ID" value="KNC27267.1"/>
    <property type="molecule type" value="Genomic_DNA"/>
</dbReference>
<dbReference type="Proteomes" id="UP000037069">
    <property type="component" value="Unassembled WGS sequence"/>
</dbReference>
<evidence type="ECO:0000313" key="2">
    <source>
        <dbReference type="Proteomes" id="UP000037069"/>
    </source>
</evidence>
<keyword evidence="2" id="KW-1185">Reference proteome</keyword>
<sequence>MPSEQISLGDVTESEDGTDFSDTIALSTGFIVFQATRPGPSPQLVGLIIGFLKTLEILKSFVTLSRHKEGSSKLRSGYQISLYELLLKQQCHLGNVVGQALRDDQYIAGKKHATTVHDRKEISDRIIATLLSFFAGESDRTLERNIPCLSLCLELLNKLTEIARKHRL</sequence>
<proteinExistence type="predicted"/>
<evidence type="ECO:0000313" key="1">
    <source>
        <dbReference type="EMBL" id="KNC27267.1"/>
    </source>
</evidence>